<reference evidence="2 3" key="1">
    <citation type="submission" date="2018-08" db="EMBL/GenBank/DDBJ databases">
        <title>Pseudooceanicola sediminis CY03 in the family Rhodobacteracea.</title>
        <authorList>
            <person name="Zhang Y.-J."/>
        </authorList>
    </citation>
    <scope>NUCLEOTIDE SEQUENCE [LARGE SCALE GENOMIC DNA]</scope>
    <source>
        <strain evidence="2 3">CY03</strain>
    </source>
</reference>
<accession>A0A399IZD9</accession>
<feature type="domain" description="Zinc-ribbon" evidence="1">
    <location>
        <begin position="3"/>
        <end position="97"/>
    </location>
</feature>
<dbReference type="Proteomes" id="UP000265848">
    <property type="component" value="Unassembled WGS sequence"/>
</dbReference>
<evidence type="ECO:0000313" key="3">
    <source>
        <dbReference type="Proteomes" id="UP000265848"/>
    </source>
</evidence>
<gene>
    <name evidence="2" type="ORF">DL237_11605</name>
</gene>
<protein>
    <recommendedName>
        <fullName evidence="1">Zinc-ribbon domain-containing protein</fullName>
    </recommendedName>
</protein>
<sequence length="359" mass="40178">MRLFTCTCGNTLFFDNTQCTSCGRRTGWCQNCEAVTALEPAGDHWRCLGTPVGEPCGTEVALCENYAKAKVCNRTVPLGQGRFCDCCRYNDTVPDLSVEGNWERWARLEAAKRRLFYGLDRLGLPYGTTGDGMEPPLTFAFMGDPLDEGLWRKAGEAERVFTGHASGKITINIREADPAEREQIRVDMGEAHRTLIGHFRHEVGHYFWDVLIKDRPEAEASFAALFGDPRNPTYGAALERHYKEGPPPDWLGHYVSAYATMHPWEDWAETWALYLDIASVIDTATSLGLLMEEPLSDIRTLVRRYRALGLVLNELNREMGLLDFVPEVISDTVAEKLGYVHDTVLAASTGGFLDKARAM</sequence>
<dbReference type="RefSeq" id="WP_119399231.1">
    <property type="nucleotide sequence ID" value="NZ_QWJJ01000009.1"/>
</dbReference>
<comment type="caution">
    <text evidence="2">The sequence shown here is derived from an EMBL/GenBank/DDBJ whole genome shotgun (WGS) entry which is preliminary data.</text>
</comment>
<evidence type="ECO:0000313" key="2">
    <source>
        <dbReference type="EMBL" id="RII38513.1"/>
    </source>
</evidence>
<dbReference type="InterPro" id="IPR011201">
    <property type="entry name" value="Zinc-ribbon_6_bact"/>
</dbReference>
<organism evidence="2 3">
    <name type="scientific">Pseudooceanicola sediminis</name>
    <dbReference type="NCBI Taxonomy" id="2211117"/>
    <lineage>
        <taxon>Bacteria</taxon>
        <taxon>Pseudomonadati</taxon>
        <taxon>Pseudomonadota</taxon>
        <taxon>Alphaproteobacteria</taxon>
        <taxon>Rhodobacterales</taxon>
        <taxon>Paracoccaceae</taxon>
        <taxon>Pseudooceanicola</taxon>
    </lineage>
</organism>
<proteinExistence type="predicted"/>
<keyword evidence="3" id="KW-1185">Reference proteome</keyword>
<name>A0A399IZD9_9RHOB</name>
<dbReference type="AlphaFoldDB" id="A0A399IZD9"/>
<dbReference type="OrthoDB" id="256753at2"/>
<dbReference type="InterPro" id="IPR031321">
    <property type="entry name" value="UCP012641"/>
</dbReference>
<dbReference type="Pfam" id="PF15887">
    <property type="entry name" value="Peptidase_Mx"/>
    <property type="match status" value="1"/>
</dbReference>
<dbReference type="EMBL" id="QWJJ01000009">
    <property type="protein sequence ID" value="RII38513.1"/>
    <property type="molecule type" value="Genomic_DNA"/>
</dbReference>
<dbReference type="PIRSF" id="PIRSF012641">
    <property type="entry name" value="UCP012641"/>
    <property type="match status" value="1"/>
</dbReference>
<evidence type="ECO:0000259" key="1">
    <source>
        <dbReference type="Pfam" id="PF10005"/>
    </source>
</evidence>
<dbReference type="Pfam" id="PF10005">
    <property type="entry name" value="Zn_ribbon_DZR_6"/>
    <property type="match status" value="1"/>
</dbReference>